<organism evidence="2 5">
    <name type="scientific">Peronospora belbahrii</name>
    <dbReference type="NCBI Taxonomy" id="622444"/>
    <lineage>
        <taxon>Eukaryota</taxon>
        <taxon>Sar</taxon>
        <taxon>Stramenopiles</taxon>
        <taxon>Oomycota</taxon>
        <taxon>Peronosporomycetes</taxon>
        <taxon>Peronosporales</taxon>
        <taxon>Peronosporaceae</taxon>
        <taxon>Peronospora</taxon>
    </lineage>
</organism>
<name>A0AAU9LCH9_9STRA</name>
<reference evidence="2 4" key="1">
    <citation type="submission" date="2021-11" db="EMBL/GenBank/DDBJ databases">
        <authorList>
            <person name="Islam A."/>
            <person name="Islam S."/>
            <person name="Flora M.S."/>
            <person name="Rahman M."/>
            <person name="Ziaur R.M."/>
            <person name="Epstein J.H."/>
            <person name="Hassan M."/>
            <person name="Klassen M."/>
            <person name="Woodard K."/>
            <person name="Webb A."/>
            <person name="Webby R.J."/>
            <person name="El Zowalaty M.E."/>
        </authorList>
    </citation>
    <scope>NUCLEOTIDE SEQUENCE</scope>
    <source>
        <strain evidence="3">Pbs1</strain>
        <strain evidence="2">Pbs3</strain>
    </source>
</reference>
<evidence type="ECO:0000313" key="2">
    <source>
        <dbReference type="EMBL" id="CAH0481932.1"/>
    </source>
</evidence>
<dbReference type="GO" id="GO:0034599">
    <property type="term" value="P:cellular response to oxidative stress"/>
    <property type="evidence" value="ECO:0007669"/>
    <property type="project" value="TreeGrafter"/>
</dbReference>
<dbReference type="PANTHER" id="PTHR45694:SF5">
    <property type="entry name" value="GLUTAREDOXIN 2"/>
    <property type="match status" value="1"/>
</dbReference>
<dbReference type="PROSITE" id="PS51354">
    <property type="entry name" value="GLUTAREDOXIN_2"/>
    <property type="match status" value="1"/>
</dbReference>
<accession>A0AAU9LCH9</accession>
<dbReference type="Gene3D" id="3.40.30.10">
    <property type="entry name" value="Glutaredoxin"/>
    <property type="match status" value="1"/>
</dbReference>
<dbReference type="InterPro" id="IPR036249">
    <property type="entry name" value="Thioredoxin-like_sf"/>
</dbReference>
<dbReference type="GO" id="GO:0015038">
    <property type="term" value="F:glutathione disulfide oxidoreductase activity"/>
    <property type="evidence" value="ECO:0007669"/>
    <property type="project" value="TreeGrafter"/>
</dbReference>
<evidence type="ECO:0000313" key="5">
    <source>
        <dbReference type="Proteomes" id="UP001160483"/>
    </source>
</evidence>
<dbReference type="EMBL" id="CAKKTJ010000331">
    <property type="protein sequence ID" value="CAH0481932.1"/>
    <property type="molecule type" value="Genomic_DNA"/>
</dbReference>
<protein>
    <recommendedName>
        <fullName evidence="1">Glutaredoxin domain-containing protein</fullName>
    </recommendedName>
</protein>
<gene>
    <name evidence="3" type="ORF">PBS001_LOCUS8784</name>
    <name evidence="2" type="ORF">PBS003_LOCUS8532</name>
</gene>
<dbReference type="InterPro" id="IPR011767">
    <property type="entry name" value="GLR_AS"/>
</dbReference>
<sequence>MNPRVCKRTSSRENEAAAQEFVKCVTTENNVTLFIKSYCPYCDLTKSVLDEAGVMMYHVVELDMKNDVPTGANIQSVLATNTGVCE</sequence>
<dbReference type="GO" id="GO:0005737">
    <property type="term" value="C:cytoplasm"/>
    <property type="evidence" value="ECO:0007669"/>
    <property type="project" value="TreeGrafter"/>
</dbReference>
<evidence type="ECO:0000259" key="1">
    <source>
        <dbReference type="Pfam" id="PF00462"/>
    </source>
</evidence>
<comment type="caution">
    <text evidence="2">The sequence shown here is derived from an EMBL/GenBank/DDBJ whole genome shotgun (WGS) entry which is preliminary data.</text>
</comment>
<dbReference type="Proteomes" id="UP001158986">
    <property type="component" value="Unassembled WGS sequence"/>
</dbReference>
<dbReference type="PANTHER" id="PTHR45694">
    <property type="entry name" value="GLUTAREDOXIN 2"/>
    <property type="match status" value="1"/>
</dbReference>
<dbReference type="SUPFAM" id="SSF52833">
    <property type="entry name" value="Thioredoxin-like"/>
    <property type="match status" value="1"/>
</dbReference>
<dbReference type="AlphaFoldDB" id="A0AAU9LCH9"/>
<feature type="domain" description="Glutaredoxin" evidence="1">
    <location>
        <begin position="31"/>
        <end position="66"/>
    </location>
</feature>
<proteinExistence type="predicted"/>
<evidence type="ECO:0000313" key="3">
    <source>
        <dbReference type="EMBL" id="CAH0522352.1"/>
    </source>
</evidence>
<evidence type="ECO:0000313" key="4">
    <source>
        <dbReference type="Proteomes" id="UP001158986"/>
    </source>
</evidence>
<dbReference type="EMBL" id="CAKLCB010000389">
    <property type="protein sequence ID" value="CAH0522352.1"/>
    <property type="molecule type" value="Genomic_DNA"/>
</dbReference>
<keyword evidence="4" id="KW-1185">Reference proteome</keyword>
<dbReference type="InterPro" id="IPR002109">
    <property type="entry name" value="Glutaredoxin"/>
</dbReference>
<dbReference type="PROSITE" id="PS00195">
    <property type="entry name" value="GLUTAREDOXIN_1"/>
    <property type="match status" value="1"/>
</dbReference>
<dbReference type="Pfam" id="PF00462">
    <property type="entry name" value="Glutaredoxin"/>
    <property type="match status" value="1"/>
</dbReference>
<dbReference type="Proteomes" id="UP001160483">
    <property type="component" value="Unassembled WGS sequence"/>
</dbReference>